<dbReference type="Proteomes" id="UP000053718">
    <property type="component" value="Unassembled WGS sequence"/>
</dbReference>
<protein>
    <recommendedName>
        <fullName evidence="5 15">Succinyl-diaminopimelate desuccinylase</fullName>
        <shortName evidence="15">SDAP desuccinylase</shortName>
        <ecNumber evidence="4 15">3.5.1.18</ecNumber>
    </recommendedName>
    <alternativeName>
        <fullName evidence="13 15">N-succinyl-LL-2,6-diaminoheptanedioate amidohydrolase</fullName>
    </alternativeName>
</protein>
<name>A0A094JBK2_9GAMM</name>
<gene>
    <name evidence="15" type="primary">dapE</name>
    <name evidence="17" type="ORF">IDAT_02405</name>
</gene>
<evidence type="ECO:0000256" key="1">
    <source>
        <dbReference type="ARBA" id="ARBA00005130"/>
    </source>
</evidence>
<comment type="similarity">
    <text evidence="2 15">Belongs to the peptidase M20A family. DapE subfamily.</text>
</comment>
<dbReference type="InterPro" id="IPR011650">
    <property type="entry name" value="Peptidase_M20_dimer"/>
</dbReference>
<dbReference type="FunFam" id="3.40.630.10:FF:000005">
    <property type="entry name" value="Succinyl-diaminopimelate desuccinylase"/>
    <property type="match status" value="1"/>
</dbReference>
<feature type="binding site" evidence="15">
    <location>
        <position position="168"/>
    </location>
    <ligand>
        <name>Zn(2+)</name>
        <dbReference type="ChEBI" id="CHEBI:29105"/>
        <label>1</label>
    </ligand>
</feature>
<evidence type="ECO:0000259" key="16">
    <source>
        <dbReference type="Pfam" id="PF07687"/>
    </source>
</evidence>
<feature type="binding site" evidence="15">
    <location>
        <position position="105"/>
    </location>
    <ligand>
        <name>Zn(2+)</name>
        <dbReference type="ChEBI" id="CHEBI:29105"/>
        <label>2</label>
    </ligand>
</feature>
<dbReference type="GO" id="GO:0008270">
    <property type="term" value="F:zinc ion binding"/>
    <property type="evidence" value="ECO:0007669"/>
    <property type="project" value="UniProtKB-UniRule"/>
</dbReference>
<dbReference type="InterPro" id="IPR050072">
    <property type="entry name" value="Peptidase_M20A"/>
</dbReference>
<dbReference type="GO" id="GO:0019877">
    <property type="term" value="P:diaminopimelate biosynthetic process"/>
    <property type="evidence" value="ECO:0007669"/>
    <property type="project" value="UniProtKB-UniRule"/>
</dbReference>
<dbReference type="Pfam" id="PF07687">
    <property type="entry name" value="M20_dimer"/>
    <property type="match status" value="1"/>
</dbReference>
<proteinExistence type="inferred from homology"/>
<feature type="active site" evidence="15">
    <location>
        <position position="74"/>
    </location>
</feature>
<dbReference type="eggNOG" id="COG0624">
    <property type="taxonomic scope" value="Bacteria"/>
</dbReference>
<accession>A0A094JBK2</accession>
<evidence type="ECO:0000256" key="14">
    <source>
        <dbReference type="ARBA" id="ARBA00051301"/>
    </source>
</evidence>
<dbReference type="InterPro" id="IPR036264">
    <property type="entry name" value="Bact_exopeptidase_dim_dom"/>
</dbReference>
<dbReference type="CDD" id="cd03891">
    <property type="entry name" value="M20_DapE_proteobac"/>
    <property type="match status" value="1"/>
</dbReference>
<dbReference type="SUPFAM" id="SSF53187">
    <property type="entry name" value="Zn-dependent exopeptidases"/>
    <property type="match status" value="1"/>
</dbReference>
<dbReference type="SUPFAM" id="SSF55031">
    <property type="entry name" value="Bacterial exopeptidase dimerisation domain"/>
    <property type="match status" value="1"/>
</dbReference>
<evidence type="ECO:0000256" key="12">
    <source>
        <dbReference type="ARBA" id="ARBA00023285"/>
    </source>
</evidence>
<keyword evidence="10 15" id="KW-0220">Diaminopimelate biosynthesis</keyword>
<dbReference type="HAMAP" id="MF_01690">
    <property type="entry name" value="DapE"/>
    <property type="match status" value="1"/>
</dbReference>
<keyword evidence="8 15" id="KW-0378">Hydrolase</keyword>
<dbReference type="UniPathway" id="UPA00034">
    <property type="reaction ID" value="UER00021"/>
</dbReference>
<reference evidence="17 18" key="1">
    <citation type="submission" date="2014-06" db="EMBL/GenBank/DDBJ databases">
        <title>Draft genome sequence of Idiomarina sp. MCCC 1A10513.</title>
        <authorList>
            <person name="Du J."/>
            <person name="Lai Q."/>
            <person name="Shao Z."/>
        </authorList>
    </citation>
    <scope>NUCLEOTIDE SEQUENCE [LARGE SCALE GENOMIC DNA]</scope>
    <source>
        <strain evidence="17 18">MCCC 1A10513</strain>
    </source>
</reference>
<sequence>MSQADLSNPTLALAAELIARPSVTPDDAGCQQLLGERLAALGFTLETMVFEDTTNLWARRGSDGPLFCFAGHTDVVPVGVEHAWRFPPFAPTLHEGMLYGRGAADMKGSLAAMVVALERFLARHPNPQGSIALLLTSDEEGPFINGTTRVIDTLEARNEKITWCIVGEPSSTEQVGDVVKNGRRGSLSGELKVFGVQGHVAYPHLADNPVHRAAPALATLTSTEWDHGNAFFPATSFQISNAHAGTGAGNVIPGEFHVSFNFRFSTETTAEDLQQRVRAILDAHQLDYAIDWKLNGQPFLTAEGPLLSATQAAIRHHRGLLPVLSTAGGTSDGRFIAPTGAEVIELGPVNATIHKVNECVAAEDLLLLTDIYETILEQLLC</sequence>
<dbReference type="InterPro" id="IPR005941">
    <property type="entry name" value="DapE_proteobac"/>
</dbReference>
<dbReference type="OrthoDB" id="9809784at2"/>
<dbReference type="EMBL" id="JPIN01000001">
    <property type="protein sequence ID" value="KFZ29956.1"/>
    <property type="molecule type" value="Genomic_DNA"/>
</dbReference>
<dbReference type="STRING" id="1517416.IDAT_02405"/>
<dbReference type="RefSeq" id="WP_034729953.1">
    <property type="nucleotide sequence ID" value="NZ_JPIN01000001.1"/>
</dbReference>
<feature type="binding site" evidence="15">
    <location>
        <position position="72"/>
    </location>
    <ligand>
        <name>Zn(2+)</name>
        <dbReference type="ChEBI" id="CHEBI:29105"/>
        <label>1</label>
    </ligand>
</feature>
<evidence type="ECO:0000256" key="5">
    <source>
        <dbReference type="ARBA" id="ARBA00022391"/>
    </source>
</evidence>
<feature type="binding site" evidence="15">
    <location>
        <position position="140"/>
    </location>
    <ligand>
        <name>Zn(2+)</name>
        <dbReference type="ChEBI" id="CHEBI:29105"/>
        <label>2</label>
    </ligand>
</feature>
<dbReference type="GO" id="GO:0008777">
    <property type="term" value="F:acetylornithine deacetylase activity"/>
    <property type="evidence" value="ECO:0007669"/>
    <property type="project" value="TreeGrafter"/>
</dbReference>
<comment type="subunit">
    <text evidence="3 15">Homodimer.</text>
</comment>
<keyword evidence="7 15" id="KW-0479">Metal-binding</keyword>
<evidence type="ECO:0000313" key="17">
    <source>
        <dbReference type="EMBL" id="KFZ29956.1"/>
    </source>
</evidence>
<keyword evidence="6 15" id="KW-0028">Amino-acid biosynthesis</keyword>
<feature type="binding site" evidence="15">
    <location>
        <position position="105"/>
    </location>
    <ligand>
        <name>Zn(2+)</name>
        <dbReference type="ChEBI" id="CHEBI:29105"/>
        <label>1</label>
    </ligand>
</feature>
<dbReference type="PROSITE" id="PS00759">
    <property type="entry name" value="ARGE_DAPE_CPG2_2"/>
    <property type="match status" value="1"/>
</dbReference>
<evidence type="ECO:0000256" key="11">
    <source>
        <dbReference type="ARBA" id="ARBA00023154"/>
    </source>
</evidence>
<evidence type="ECO:0000256" key="4">
    <source>
        <dbReference type="ARBA" id="ARBA00011921"/>
    </source>
</evidence>
<evidence type="ECO:0000256" key="3">
    <source>
        <dbReference type="ARBA" id="ARBA00011738"/>
    </source>
</evidence>
<keyword evidence="11 15" id="KW-0457">Lysine biosynthesis</keyword>
<dbReference type="EC" id="3.5.1.18" evidence="4 15"/>
<comment type="pathway">
    <text evidence="1 15">Amino-acid biosynthesis; L-lysine biosynthesis via DAP pathway; LL-2,6-diaminopimelate from (S)-tetrahydrodipicolinate (succinylase route): step 3/3.</text>
</comment>
<dbReference type="PANTHER" id="PTHR43808:SF31">
    <property type="entry name" value="N-ACETYL-L-CITRULLINE DEACETYLASE"/>
    <property type="match status" value="1"/>
</dbReference>
<evidence type="ECO:0000256" key="9">
    <source>
        <dbReference type="ARBA" id="ARBA00022833"/>
    </source>
</evidence>
<dbReference type="MEROPS" id="M20.010"/>
<keyword evidence="9 15" id="KW-0862">Zinc</keyword>
<dbReference type="InterPro" id="IPR002933">
    <property type="entry name" value="Peptidase_M20"/>
</dbReference>
<dbReference type="GO" id="GO:0009014">
    <property type="term" value="F:succinyl-diaminopimelate desuccinylase activity"/>
    <property type="evidence" value="ECO:0007669"/>
    <property type="project" value="UniProtKB-UniRule"/>
</dbReference>
<dbReference type="NCBIfam" id="NF009557">
    <property type="entry name" value="PRK13009.1"/>
    <property type="match status" value="1"/>
</dbReference>
<dbReference type="FunFam" id="3.30.70.360:FF:000011">
    <property type="entry name" value="Succinyl-diaminopimelate desuccinylase"/>
    <property type="match status" value="1"/>
</dbReference>
<evidence type="ECO:0000256" key="8">
    <source>
        <dbReference type="ARBA" id="ARBA00022801"/>
    </source>
</evidence>
<keyword evidence="12 15" id="KW-0170">Cobalt</keyword>
<dbReference type="Pfam" id="PF01546">
    <property type="entry name" value="Peptidase_M20"/>
    <property type="match status" value="1"/>
</dbReference>
<dbReference type="GO" id="GO:0050897">
    <property type="term" value="F:cobalt ion binding"/>
    <property type="evidence" value="ECO:0007669"/>
    <property type="project" value="UniProtKB-UniRule"/>
</dbReference>
<dbReference type="NCBIfam" id="TIGR01246">
    <property type="entry name" value="dapE_proteo"/>
    <property type="match status" value="1"/>
</dbReference>
<feature type="binding site" evidence="15">
    <location>
        <position position="354"/>
    </location>
    <ligand>
        <name>Zn(2+)</name>
        <dbReference type="ChEBI" id="CHEBI:29105"/>
        <label>2</label>
    </ligand>
</feature>
<feature type="active site" description="Proton acceptor" evidence="15">
    <location>
        <position position="139"/>
    </location>
</feature>
<comment type="function">
    <text evidence="15">Catalyzes the hydrolysis of N-succinyl-L,L-diaminopimelic acid (SDAP), forming succinate and LL-2,6-diaminopimelate (DAP), an intermediate involved in the bacterial biosynthesis of lysine and meso-diaminopimelic acid, an essential component of bacterial cell walls.</text>
</comment>
<evidence type="ECO:0000256" key="13">
    <source>
        <dbReference type="ARBA" id="ARBA00031891"/>
    </source>
</evidence>
<dbReference type="Gene3D" id="3.40.630.10">
    <property type="entry name" value="Zn peptidases"/>
    <property type="match status" value="2"/>
</dbReference>
<evidence type="ECO:0000256" key="6">
    <source>
        <dbReference type="ARBA" id="ARBA00022605"/>
    </source>
</evidence>
<evidence type="ECO:0000256" key="15">
    <source>
        <dbReference type="HAMAP-Rule" id="MF_01690"/>
    </source>
</evidence>
<dbReference type="GO" id="GO:0006526">
    <property type="term" value="P:L-arginine biosynthetic process"/>
    <property type="evidence" value="ECO:0007669"/>
    <property type="project" value="TreeGrafter"/>
</dbReference>
<feature type="domain" description="Peptidase M20 dimerisation" evidence="16">
    <location>
        <begin position="181"/>
        <end position="288"/>
    </location>
</feature>
<keyword evidence="18" id="KW-1185">Reference proteome</keyword>
<dbReference type="GO" id="GO:0009089">
    <property type="term" value="P:lysine biosynthetic process via diaminopimelate"/>
    <property type="evidence" value="ECO:0007669"/>
    <property type="project" value="UniProtKB-UniRule"/>
</dbReference>
<dbReference type="AlphaFoldDB" id="A0A094JBK2"/>
<organism evidence="17 18">
    <name type="scientific">Pseudidiomarina atlantica</name>
    <dbReference type="NCBI Taxonomy" id="1517416"/>
    <lineage>
        <taxon>Bacteria</taxon>
        <taxon>Pseudomonadati</taxon>
        <taxon>Pseudomonadota</taxon>
        <taxon>Gammaproteobacteria</taxon>
        <taxon>Alteromonadales</taxon>
        <taxon>Idiomarinaceae</taxon>
        <taxon>Pseudidiomarina</taxon>
    </lineage>
</organism>
<comment type="cofactor">
    <cofactor evidence="15">
        <name>Zn(2+)</name>
        <dbReference type="ChEBI" id="CHEBI:29105"/>
    </cofactor>
    <cofactor evidence="15">
        <name>Co(2+)</name>
        <dbReference type="ChEBI" id="CHEBI:48828"/>
    </cofactor>
    <text evidence="15">Binds 2 Zn(2+) or Co(2+) ions per subunit.</text>
</comment>
<evidence type="ECO:0000313" key="18">
    <source>
        <dbReference type="Proteomes" id="UP000053718"/>
    </source>
</evidence>
<evidence type="ECO:0000256" key="10">
    <source>
        <dbReference type="ARBA" id="ARBA00022915"/>
    </source>
</evidence>
<dbReference type="InterPro" id="IPR001261">
    <property type="entry name" value="ArgE/DapE_CS"/>
</dbReference>
<evidence type="ECO:0000256" key="7">
    <source>
        <dbReference type="ARBA" id="ARBA00022723"/>
    </source>
</evidence>
<comment type="caution">
    <text evidence="17">The sequence shown here is derived from an EMBL/GenBank/DDBJ whole genome shotgun (WGS) entry which is preliminary data.</text>
</comment>
<evidence type="ECO:0000256" key="2">
    <source>
        <dbReference type="ARBA" id="ARBA00006746"/>
    </source>
</evidence>
<comment type="catalytic activity">
    <reaction evidence="14 15">
        <text>N-succinyl-(2S,6S)-2,6-diaminopimelate + H2O = (2S,6S)-2,6-diaminopimelate + succinate</text>
        <dbReference type="Rhea" id="RHEA:22608"/>
        <dbReference type="ChEBI" id="CHEBI:15377"/>
        <dbReference type="ChEBI" id="CHEBI:30031"/>
        <dbReference type="ChEBI" id="CHEBI:57609"/>
        <dbReference type="ChEBI" id="CHEBI:58087"/>
        <dbReference type="EC" id="3.5.1.18"/>
    </reaction>
</comment>
<dbReference type="PANTHER" id="PTHR43808">
    <property type="entry name" value="ACETYLORNITHINE DEACETYLASE"/>
    <property type="match status" value="1"/>
</dbReference>